<accession>A0ABV5GMC1</accession>
<comment type="caution">
    <text evidence="4">The sequence shown here is derived from an EMBL/GenBank/DDBJ whole genome shotgun (WGS) entry which is preliminary data.</text>
</comment>
<evidence type="ECO:0000256" key="1">
    <source>
        <dbReference type="ARBA" id="ARBA00023157"/>
    </source>
</evidence>
<dbReference type="Proteomes" id="UP001589607">
    <property type="component" value="Unassembled WGS sequence"/>
</dbReference>
<keyword evidence="5" id="KW-1185">Reference proteome</keyword>
<dbReference type="PANTHER" id="PTHR39319">
    <property type="entry name" value="SI:DKEY-256H2.1"/>
    <property type="match status" value="1"/>
</dbReference>
<evidence type="ECO:0000313" key="4">
    <source>
        <dbReference type="EMBL" id="MFB9096529.1"/>
    </source>
</evidence>
<feature type="signal peptide" evidence="2">
    <location>
        <begin position="1"/>
        <end position="24"/>
    </location>
</feature>
<feature type="domain" description="Peptide-N-glycosidase F C-terminal" evidence="3">
    <location>
        <begin position="306"/>
        <end position="414"/>
    </location>
</feature>
<dbReference type="SUPFAM" id="SSF49742">
    <property type="entry name" value="PHM/PNGase F"/>
    <property type="match status" value="2"/>
</dbReference>
<dbReference type="EMBL" id="JBHMEY010000018">
    <property type="protein sequence ID" value="MFB9096529.1"/>
    <property type="molecule type" value="Genomic_DNA"/>
</dbReference>
<dbReference type="InterPro" id="IPR008977">
    <property type="entry name" value="PHM/PNGase_F_dom_sf"/>
</dbReference>
<gene>
    <name evidence="4" type="ORF">ACFFVF_08390</name>
</gene>
<dbReference type="InterPro" id="IPR014784">
    <property type="entry name" value="Cu2_ascorb_mOase-like_C"/>
</dbReference>
<dbReference type="InterPro" id="IPR053251">
    <property type="entry name" value="N-glycanase"/>
</dbReference>
<reference evidence="4 5" key="1">
    <citation type="submission" date="2024-09" db="EMBL/GenBank/DDBJ databases">
        <authorList>
            <person name="Sun Q."/>
            <person name="Mori K."/>
        </authorList>
    </citation>
    <scope>NUCLEOTIDE SEQUENCE [LARGE SCALE GENOMIC DNA]</scope>
    <source>
        <strain evidence="4 5">CECT 7955</strain>
    </source>
</reference>
<evidence type="ECO:0000313" key="5">
    <source>
        <dbReference type="Proteomes" id="UP001589607"/>
    </source>
</evidence>
<feature type="chain" id="PRO_5046358269" evidence="2">
    <location>
        <begin position="25"/>
        <end position="454"/>
    </location>
</feature>
<dbReference type="PANTHER" id="PTHR39319:SF1">
    <property type="entry name" value="SI:DKEY-256H2.1"/>
    <property type="match status" value="1"/>
</dbReference>
<dbReference type="Gene3D" id="2.60.120.230">
    <property type="match status" value="2"/>
</dbReference>
<keyword evidence="1" id="KW-1015">Disulfide bond</keyword>
<evidence type="ECO:0000256" key="2">
    <source>
        <dbReference type="SAM" id="SignalP"/>
    </source>
</evidence>
<dbReference type="RefSeq" id="WP_236455683.1">
    <property type="nucleotide sequence ID" value="NZ_CBCSGE010000002.1"/>
</dbReference>
<keyword evidence="2" id="KW-0732">Signal</keyword>
<dbReference type="InterPro" id="IPR015197">
    <property type="entry name" value="PngaseF_C"/>
</dbReference>
<evidence type="ECO:0000259" key="3">
    <source>
        <dbReference type="Pfam" id="PF09113"/>
    </source>
</evidence>
<proteinExistence type="predicted"/>
<organism evidence="4 5">
    <name type="scientific">Flavobacterium jumunjinense</name>
    <dbReference type="NCBI Taxonomy" id="998845"/>
    <lineage>
        <taxon>Bacteria</taxon>
        <taxon>Pseudomonadati</taxon>
        <taxon>Bacteroidota</taxon>
        <taxon>Flavobacteriia</taxon>
        <taxon>Flavobacteriales</taxon>
        <taxon>Flavobacteriaceae</taxon>
        <taxon>Flavobacterium</taxon>
    </lineage>
</organism>
<name>A0ABV5GMC1_9FLAO</name>
<sequence>MKKISYYFLSSLILYCVLFNVSCTSDNSPSESESVAPLSPTPTSLNFQEIMLNTFSVANFFKFSSTGITNDIIINSPSAFLISSDNSTYTNSITLSNTANQNITIYVKFAPTELGSVDELITINSLNRPQKTVQVKGIGIPRVYNYQTFLNARSAFGAGLNQTNTETFVMHNDVTNIEKIYAYIKLKCPTGGCNAWDVFANIKVKDPQTNDWYEIARYITPYGKNNEQVSRGFKVDVTDFKSLLTGSVELKSFVEVWGNDGWLVSVDFDYIEGTPDYKYYAVSSVVQYNQNSLEGVVYGEDASAFDLTKTVQIPSNSQATSLRTVITGWGHATPNDPDGRPCAEWCYRTHKVKINSADTFSHYLGPIGCNSNPVQPQGGNWSPDRAGWCPGMGVPVRTDNLTNSFAGQSFDFEYEFEHWVNDLLSTNSNIHAYYAISTFVVVKSDTPIVKPTVN</sequence>
<dbReference type="Pfam" id="PF09113">
    <property type="entry name" value="N-glycanase_C"/>
    <property type="match status" value="1"/>
</dbReference>
<protein>
    <submittedName>
        <fullName evidence="4">Peptide-N-glycosidase F-related protein</fullName>
    </submittedName>
</protein>